<dbReference type="PANTHER" id="PTHR31717:SF40">
    <property type="entry name" value="ZINC FINGER PROTEIN CONSTANS-LIKE 10"/>
    <property type="match status" value="1"/>
</dbReference>
<feature type="domain" description="B box-type" evidence="10">
    <location>
        <begin position="1"/>
        <end position="47"/>
    </location>
</feature>
<dbReference type="RefSeq" id="XP_015876758.1">
    <property type="nucleotide sequence ID" value="XM_016021272.2"/>
</dbReference>
<dbReference type="CDD" id="cd19821">
    <property type="entry name" value="Bbox1_BBX-like"/>
    <property type="match status" value="2"/>
</dbReference>
<accession>A0A6P3ZFK6</accession>
<evidence type="ECO:0000256" key="1">
    <source>
        <dbReference type="ARBA" id="ARBA00004123"/>
    </source>
</evidence>
<dbReference type="SMART" id="SM00336">
    <property type="entry name" value="BBOX"/>
    <property type="match status" value="2"/>
</dbReference>
<organism evidence="12 13">
    <name type="scientific">Ziziphus jujuba</name>
    <name type="common">Chinese jujube</name>
    <name type="synonym">Ziziphus sativa</name>
    <dbReference type="NCBI Taxonomy" id="326968"/>
    <lineage>
        <taxon>Eukaryota</taxon>
        <taxon>Viridiplantae</taxon>
        <taxon>Streptophyta</taxon>
        <taxon>Embryophyta</taxon>
        <taxon>Tracheophyta</taxon>
        <taxon>Spermatophyta</taxon>
        <taxon>Magnoliopsida</taxon>
        <taxon>eudicotyledons</taxon>
        <taxon>Gunneridae</taxon>
        <taxon>Pentapetalae</taxon>
        <taxon>rosids</taxon>
        <taxon>fabids</taxon>
        <taxon>Rosales</taxon>
        <taxon>Rhamnaceae</taxon>
        <taxon>Paliureae</taxon>
        <taxon>Ziziphus</taxon>
    </lineage>
</organism>
<evidence type="ECO:0000259" key="11">
    <source>
        <dbReference type="PROSITE" id="PS51017"/>
    </source>
</evidence>
<keyword evidence="5 8" id="KW-0863">Zinc-finger</keyword>
<protein>
    <submittedName>
        <fullName evidence="13 14">Zinc finger protein CONSTANS-LIKE 10-like</fullName>
    </submittedName>
</protein>
<dbReference type="AlphaFoldDB" id="A0A6P3ZFK6"/>
<dbReference type="RefSeq" id="XP_060669561.1">
    <property type="nucleotide sequence ID" value="XM_060813578.1"/>
</dbReference>
<dbReference type="PANTHER" id="PTHR31717">
    <property type="entry name" value="ZINC FINGER PROTEIN CONSTANS-LIKE 10"/>
    <property type="match status" value="1"/>
</dbReference>
<evidence type="ECO:0000313" key="17">
    <source>
        <dbReference type="RefSeq" id="XP_060669562.1"/>
    </source>
</evidence>
<dbReference type="SMR" id="A0A6P3ZFK6"/>
<proteinExistence type="inferred from homology"/>
<comment type="similarity">
    <text evidence="2">Belongs to the CONSTANS family.</text>
</comment>
<dbReference type="GO" id="GO:0008270">
    <property type="term" value="F:zinc ion binding"/>
    <property type="evidence" value="ECO:0007669"/>
    <property type="project" value="UniProtKB-KW"/>
</dbReference>
<evidence type="ECO:0000259" key="10">
    <source>
        <dbReference type="PROSITE" id="PS50119"/>
    </source>
</evidence>
<evidence type="ECO:0000256" key="5">
    <source>
        <dbReference type="ARBA" id="ARBA00022771"/>
    </source>
</evidence>
<dbReference type="InterPro" id="IPR010402">
    <property type="entry name" value="CCT_domain"/>
</dbReference>
<evidence type="ECO:0000313" key="14">
    <source>
        <dbReference type="RefSeq" id="XP_015876759.1"/>
    </source>
</evidence>
<evidence type="ECO:0000313" key="16">
    <source>
        <dbReference type="RefSeq" id="XP_060669561.1"/>
    </source>
</evidence>
<evidence type="ECO:0000256" key="6">
    <source>
        <dbReference type="ARBA" id="ARBA00022833"/>
    </source>
</evidence>
<feature type="domain" description="CCT" evidence="11">
    <location>
        <begin position="460"/>
        <end position="502"/>
    </location>
</feature>
<evidence type="ECO:0000256" key="7">
    <source>
        <dbReference type="ARBA" id="ARBA00023242"/>
    </source>
</evidence>
<evidence type="ECO:0000256" key="3">
    <source>
        <dbReference type="ARBA" id="ARBA00022723"/>
    </source>
</evidence>
<keyword evidence="4" id="KW-0677">Repeat</keyword>
<keyword evidence="7 9" id="KW-0539">Nucleus</keyword>
<name>A0A6P3ZFK6_ZIZJJ</name>
<keyword evidence="12" id="KW-1185">Reference proteome</keyword>
<evidence type="ECO:0000313" key="13">
    <source>
        <dbReference type="RefSeq" id="XP_015876758.1"/>
    </source>
</evidence>
<keyword evidence="3" id="KW-0479">Metal-binding</keyword>
<feature type="domain" description="B box-type" evidence="10">
    <location>
        <begin position="43"/>
        <end position="87"/>
    </location>
</feature>
<dbReference type="PROSITE" id="PS50119">
    <property type="entry name" value="ZF_BBOX"/>
    <property type="match status" value="2"/>
</dbReference>
<sequence>MERICEFCTALRPVVYCKADAAYLCLSCDAKVHSANTLSSRHLRTVLCDSCRYRPANVQCLDHRTFLCRICDRNLHDVSSQHQKRAIRSYMGCPSAKDFAALWGFDLSQLDSSSHQDQPVSSCGSGNSSVVNLDVTGRSRSQIGGLSMASKANCPTLVSFSQPKLGSSSQQKILQKGEQQQSTCFVLQQLLDLNRLQLTEGSPSPLIRGQEKTDASFSMHQPVKKYGENLDQPLQHTEDIHAGLQERVSPPKELKSDDLPFPFSQLENSPSSATAGLPVHGESFWQCRSPVQSSQLWSQNMQDLGVCEELVCHDDFNIPDVDLTFRNFEELFGGDQEPNRALLVDKDMSYSSVEKDMSIDKSDNGLSRAMEDASVASSAYINHSTDMDKDIVCSKLNILPGSMDYPRSVRTSYSTLSFSMSRFSAESSGTDCLDSGISPFAGGEPSSNLQDHEVSLLEARNNAKMRYKEKKKSRLNEKHIRYPSRKARADVRKRVKGRFVKTEEYDSDSIDVTRSY</sequence>
<comment type="subcellular location">
    <subcellularLocation>
        <location evidence="1 9">Nucleus</location>
    </subcellularLocation>
</comment>
<evidence type="ECO:0000313" key="12">
    <source>
        <dbReference type="Proteomes" id="UP001652623"/>
    </source>
</evidence>
<evidence type="ECO:0000256" key="9">
    <source>
        <dbReference type="PROSITE-ProRule" id="PRU00357"/>
    </source>
</evidence>
<dbReference type="GO" id="GO:0005634">
    <property type="term" value="C:nucleus"/>
    <property type="evidence" value="ECO:0007669"/>
    <property type="project" value="UniProtKB-SubCell"/>
</dbReference>
<dbReference type="PROSITE" id="PS51017">
    <property type="entry name" value="CCT"/>
    <property type="match status" value="1"/>
</dbReference>
<dbReference type="RefSeq" id="XP_015876759.1">
    <property type="nucleotide sequence ID" value="XM_016021273.2"/>
</dbReference>
<dbReference type="Pfam" id="PF06203">
    <property type="entry name" value="CCT"/>
    <property type="match status" value="1"/>
</dbReference>
<evidence type="ECO:0000256" key="2">
    <source>
        <dbReference type="ARBA" id="ARBA00010024"/>
    </source>
</evidence>
<dbReference type="KEGG" id="zju:107413346"/>
<dbReference type="RefSeq" id="XP_048318793.1">
    <property type="nucleotide sequence ID" value="XM_048462836.2"/>
</dbReference>
<gene>
    <name evidence="13 14 15 16 17" type="primary">LOC107413346</name>
</gene>
<evidence type="ECO:0000256" key="8">
    <source>
        <dbReference type="PROSITE-ProRule" id="PRU00024"/>
    </source>
</evidence>
<dbReference type="InterPro" id="IPR049808">
    <property type="entry name" value="CONSTANS-like_Bbox1"/>
</dbReference>
<dbReference type="Proteomes" id="UP001652623">
    <property type="component" value="Chromosome 12"/>
</dbReference>
<keyword evidence="6" id="KW-0862">Zinc</keyword>
<dbReference type="GeneID" id="107413346"/>
<evidence type="ECO:0000313" key="15">
    <source>
        <dbReference type="RefSeq" id="XP_048318793.1"/>
    </source>
</evidence>
<evidence type="ECO:0000256" key="4">
    <source>
        <dbReference type="ARBA" id="ARBA00022737"/>
    </source>
</evidence>
<dbReference type="RefSeq" id="XP_060669562.1">
    <property type="nucleotide sequence ID" value="XM_060813579.1"/>
</dbReference>
<dbReference type="InterPro" id="IPR000315">
    <property type="entry name" value="Znf_B-box"/>
</dbReference>
<dbReference type="GO" id="GO:0006355">
    <property type="term" value="P:regulation of DNA-templated transcription"/>
    <property type="evidence" value="ECO:0007669"/>
    <property type="project" value="UniProtKB-ARBA"/>
</dbReference>
<reference evidence="13 14" key="1">
    <citation type="submission" date="2025-04" db="UniProtKB">
        <authorList>
            <consortium name="RefSeq"/>
        </authorList>
    </citation>
    <scope>IDENTIFICATION</scope>
    <source>
        <tissue evidence="13 14">In vitro plantlets</tissue>
        <tissue evidence="15 16">Seedling</tissue>
    </source>
</reference>